<dbReference type="Pfam" id="PF05193">
    <property type="entry name" value="Peptidase_M16_C"/>
    <property type="match status" value="2"/>
</dbReference>
<comment type="caution">
    <text evidence="12">The sequence shown here is derived from an EMBL/GenBank/DDBJ whole genome shotgun (WGS) entry which is preliminary data.</text>
</comment>
<dbReference type="EMBL" id="JQZW01000008">
    <property type="protein sequence ID" value="KGN98093.1"/>
    <property type="molecule type" value="Genomic_DNA"/>
</dbReference>
<dbReference type="PANTHER" id="PTHR43690">
    <property type="entry name" value="NARDILYSIN"/>
    <property type="match status" value="1"/>
</dbReference>
<dbReference type="InterPro" id="IPR011249">
    <property type="entry name" value="Metalloenz_LuxS/M16"/>
</dbReference>
<feature type="chain" id="PRO_5001999102" description="Peptidase M16" evidence="9">
    <location>
        <begin position="21"/>
        <end position="974"/>
    </location>
</feature>
<dbReference type="InterPro" id="IPR050626">
    <property type="entry name" value="Peptidase_M16"/>
</dbReference>
<evidence type="ECO:0000256" key="8">
    <source>
        <dbReference type="RuleBase" id="RU004447"/>
    </source>
</evidence>
<feature type="domain" description="Peptidase M16 C-terminal" evidence="11">
    <location>
        <begin position="260"/>
        <end position="433"/>
    </location>
</feature>
<evidence type="ECO:0000256" key="1">
    <source>
        <dbReference type="ARBA" id="ARBA00001947"/>
    </source>
</evidence>
<dbReference type="GO" id="GO:0004222">
    <property type="term" value="F:metalloendopeptidase activity"/>
    <property type="evidence" value="ECO:0007669"/>
    <property type="project" value="InterPro"/>
</dbReference>
<comment type="cofactor">
    <cofactor evidence="1">
        <name>Zn(2+)</name>
        <dbReference type="ChEBI" id="CHEBI:29105"/>
    </cofactor>
</comment>
<dbReference type="Gene3D" id="3.30.830.10">
    <property type="entry name" value="Metalloenzyme, LuxS/M16 peptidase-like"/>
    <property type="match status" value="4"/>
</dbReference>
<accession>A0A0A2G480</accession>
<dbReference type="Pfam" id="PF00675">
    <property type="entry name" value="Peptidase_M16"/>
    <property type="match status" value="1"/>
</dbReference>
<sequence>MKKTLLFLLFCVTSVTMLLAQKFKTIQKTDGRGYRYEEVTNDPTKARVYTLSNGLTVYLSKNVTAPRIQTYIPVRAGSNNDPADNTGLAHYLEHMLFKGTSRMGSLNWEKEKVELQKISDLYERHKLSKDSLERRRLYHQIDSISQVASKYVSANEYDRLTSSIGATRVNAHTWVEETVYTNNIPSNELERWLKIESERFDELTLRLFHTEIEAVYEEFNMGQDNTYRRVMKVQNELLFPTHPYGQQTTIGTSEHLKSPSLEALHHYFNKYYIPNNYAIVLVGDLDYDQTIAWVDKYFGKKKAKKLVHPTFPREAPITSPRVADVYSKDAEFVGISYRFDGGTGSEDEVYLTLIDRIFSNGKAGLIDLNLNLAQKVLQASSYPMVYKEYSVHNFYANPNPGQTLEQARDLLFSQIEKVKAGDFPDWLLTAVINEIELDHTKGSINANQVATYMYNAFIHQQKWADRLSFTEKLRKVKKADIVAFAKKHYNNNYVLINKRQGDNPNLIRVENPGITPINIDRNAMSEFGKNLLAEEAPRLKPLFVDFKKDIKKTKAGALDVEYILNTENDLFELTYHFDFGSFGMKGIQNAADYFSYLGTDKLTATQVQQEFYKLGISFNISVQNKNMYITLSGLKQNFEAGVRLFEEVLKNIKPDDEALKNYVEQVIKGRMNERSNKEQIFDAAVMYGKYGKNSPLLDITSVEYLKGLKGKDLTDMLKSLMTYKHKIFYYGNDIENARKVLAKYHKAGTRPVPANKEYKQLPTGGKVYYTNYDMVQTQMMIFRRVDKFNAKDLACERLFNSYFGGGMGSIVFQEIRESKSLAYSAYAYYGGANNLQDYNYLTAFIGTQANKLPEALKAMEELITNMPESEKSFETAKELVLRTIEAERIVRSSIYWRAEGLRKVGIYHDHRREIYEEVKKLSLQDLVRFFNEKIKGGDYTFVLIGRESDLPLDMMKNYGEVQKLELDDIFSPIE</sequence>
<keyword evidence="3" id="KW-0645">Protease</keyword>
<name>A0A0A2G480_9PORP</name>
<keyword evidence="4" id="KW-0479">Metal-binding</keyword>
<dbReference type="Proteomes" id="UP000030134">
    <property type="component" value="Unassembled WGS sequence"/>
</dbReference>
<dbReference type="PROSITE" id="PS00143">
    <property type="entry name" value="INSULINASE"/>
    <property type="match status" value="1"/>
</dbReference>
<evidence type="ECO:0000256" key="2">
    <source>
        <dbReference type="ARBA" id="ARBA00007261"/>
    </source>
</evidence>
<dbReference type="InterPro" id="IPR011765">
    <property type="entry name" value="Pept_M16_N"/>
</dbReference>
<dbReference type="GO" id="GO:0046872">
    <property type="term" value="F:metal ion binding"/>
    <property type="evidence" value="ECO:0007669"/>
    <property type="project" value="UniProtKB-KW"/>
</dbReference>
<feature type="domain" description="Peptidase M16 C-terminal" evidence="11">
    <location>
        <begin position="728"/>
        <end position="878"/>
    </location>
</feature>
<keyword evidence="7" id="KW-0482">Metalloprotease</keyword>
<protein>
    <recommendedName>
        <fullName evidence="14">Peptidase M16</fullName>
    </recommendedName>
</protein>
<dbReference type="PANTHER" id="PTHR43690:SF17">
    <property type="entry name" value="PROTEIN YHJJ"/>
    <property type="match status" value="1"/>
</dbReference>
<gene>
    <name evidence="12" type="ORF">HQ36_04050</name>
</gene>
<feature type="signal peptide" evidence="9">
    <location>
        <begin position="1"/>
        <end position="20"/>
    </location>
</feature>
<evidence type="ECO:0008006" key="14">
    <source>
        <dbReference type="Google" id="ProtNLM"/>
    </source>
</evidence>
<keyword evidence="5" id="KW-0378">Hydrolase</keyword>
<evidence type="ECO:0000256" key="5">
    <source>
        <dbReference type="ARBA" id="ARBA00022801"/>
    </source>
</evidence>
<keyword evidence="9" id="KW-0732">Signal</keyword>
<evidence type="ECO:0000313" key="13">
    <source>
        <dbReference type="Proteomes" id="UP000030134"/>
    </source>
</evidence>
<feature type="domain" description="Peptidase M16 N-terminal" evidence="10">
    <location>
        <begin position="58"/>
        <end position="105"/>
    </location>
</feature>
<dbReference type="OrthoDB" id="9811314at2"/>
<keyword evidence="13" id="KW-1185">Reference proteome</keyword>
<evidence type="ECO:0000259" key="10">
    <source>
        <dbReference type="Pfam" id="PF00675"/>
    </source>
</evidence>
<dbReference type="eggNOG" id="COG0612">
    <property type="taxonomic scope" value="Bacteria"/>
</dbReference>
<dbReference type="SUPFAM" id="SSF63411">
    <property type="entry name" value="LuxS/MPP-like metallohydrolase"/>
    <property type="match status" value="4"/>
</dbReference>
<evidence type="ECO:0000256" key="7">
    <source>
        <dbReference type="ARBA" id="ARBA00023049"/>
    </source>
</evidence>
<evidence type="ECO:0000256" key="3">
    <source>
        <dbReference type="ARBA" id="ARBA00022670"/>
    </source>
</evidence>
<comment type="similarity">
    <text evidence="2 8">Belongs to the peptidase M16 family.</text>
</comment>
<evidence type="ECO:0000256" key="9">
    <source>
        <dbReference type="SAM" id="SignalP"/>
    </source>
</evidence>
<dbReference type="STRING" id="266762.HQ36_04050"/>
<proteinExistence type="inferred from homology"/>
<reference evidence="12 13" key="1">
    <citation type="submission" date="2014-08" db="EMBL/GenBank/DDBJ databases">
        <title>Porphyromonas gingivicanis strain:COT-022_OH1391 Genome sequencing.</title>
        <authorList>
            <person name="Wallis C."/>
            <person name="Deusch O."/>
            <person name="O'Flynn C."/>
            <person name="Davis I."/>
            <person name="Jospin G."/>
            <person name="Darling A.E."/>
            <person name="Coil D.A."/>
            <person name="Alexiev A."/>
            <person name="Horsfall A."/>
            <person name="Kirkwood N."/>
            <person name="Harris S."/>
            <person name="Eisen J.A."/>
        </authorList>
    </citation>
    <scope>NUCLEOTIDE SEQUENCE [LARGE SCALE GENOMIC DNA]</scope>
    <source>
        <strain evidence="13">COT-022 OH1391</strain>
    </source>
</reference>
<evidence type="ECO:0000256" key="4">
    <source>
        <dbReference type="ARBA" id="ARBA00022723"/>
    </source>
</evidence>
<keyword evidence="6" id="KW-0862">Zinc</keyword>
<dbReference type="RefSeq" id="WP_036883587.1">
    <property type="nucleotide sequence ID" value="NZ_JQZW01000008.1"/>
</dbReference>
<evidence type="ECO:0000256" key="6">
    <source>
        <dbReference type="ARBA" id="ARBA00022833"/>
    </source>
</evidence>
<dbReference type="AlphaFoldDB" id="A0A0A2G480"/>
<dbReference type="InterPro" id="IPR007863">
    <property type="entry name" value="Peptidase_M16_C"/>
</dbReference>
<evidence type="ECO:0000313" key="12">
    <source>
        <dbReference type="EMBL" id="KGN98093.1"/>
    </source>
</evidence>
<evidence type="ECO:0000259" key="11">
    <source>
        <dbReference type="Pfam" id="PF05193"/>
    </source>
</evidence>
<dbReference type="GO" id="GO:0006508">
    <property type="term" value="P:proteolysis"/>
    <property type="evidence" value="ECO:0007669"/>
    <property type="project" value="UniProtKB-KW"/>
</dbReference>
<organism evidence="12 13">
    <name type="scientific">Porphyromonas gingivicanis</name>
    <dbReference type="NCBI Taxonomy" id="266762"/>
    <lineage>
        <taxon>Bacteria</taxon>
        <taxon>Pseudomonadati</taxon>
        <taxon>Bacteroidota</taxon>
        <taxon>Bacteroidia</taxon>
        <taxon>Bacteroidales</taxon>
        <taxon>Porphyromonadaceae</taxon>
        <taxon>Porphyromonas</taxon>
    </lineage>
</organism>
<dbReference type="InterPro" id="IPR001431">
    <property type="entry name" value="Pept_M16_Zn_BS"/>
</dbReference>